<dbReference type="SMART" id="SM00028">
    <property type="entry name" value="TPR"/>
    <property type="match status" value="4"/>
</dbReference>
<evidence type="ECO:0000256" key="1">
    <source>
        <dbReference type="ARBA" id="ARBA00022737"/>
    </source>
</evidence>
<keyword evidence="1" id="KW-0677">Repeat</keyword>
<dbReference type="EMBL" id="SOCA01000001">
    <property type="protein sequence ID" value="TDU80832.1"/>
    <property type="molecule type" value="Genomic_DNA"/>
</dbReference>
<feature type="domain" description="Tetratricopeptide repeat protein 21A/21B C-terminal ARM" evidence="5">
    <location>
        <begin position="426"/>
        <end position="561"/>
    </location>
</feature>
<feature type="repeat" description="TPR" evidence="3">
    <location>
        <begin position="373"/>
        <end position="406"/>
    </location>
</feature>
<accession>A0A4R7SNR7</accession>
<name>A0A4R7SNR7_9BACT</name>
<reference evidence="6 7" key="1">
    <citation type="submission" date="2019-03" db="EMBL/GenBank/DDBJ databases">
        <title>Genomic Encyclopedia of Archaeal and Bacterial Type Strains, Phase II (KMG-II): from individual species to whole genera.</title>
        <authorList>
            <person name="Goeker M."/>
        </authorList>
    </citation>
    <scope>NUCLEOTIDE SEQUENCE [LARGE SCALE GENOMIC DNA]</scope>
    <source>
        <strain evidence="6 7">ATCC 25309</strain>
    </source>
</reference>
<dbReference type="SUPFAM" id="SSF48452">
    <property type="entry name" value="TPR-like"/>
    <property type="match status" value="1"/>
</dbReference>
<evidence type="ECO:0000313" key="6">
    <source>
        <dbReference type="EMBL" id="TDU80832.1"/>
    </source>
</evidence>
<dbReference type="Proteomes" id="UP000295662">
    <property type="component" value="Unassembled WGS sequence"/>
</dbReference>
<dbReference type="InterPro" id="IPR019734">
    <property type="entry name" value="TPR_rpt"/>
</dbReference>
<proteinExistence type="predicted"/>
<feature type="compositionally biased region" description="Pro residues" evidence="4">
    <location>
        <begin position="52"/>
        <end position="67"/>
    </location>
</feature>
<dbReference type="InterPro" id="IPR011990">
    <property type="entry name" value="TPR-like_helical_dom_sf"/>
</dbReference>
<dbReference type="AlphaFoldDB" id="A0A4R7SNR7"/>
<dbReference type="SUPFAM" id="SSF50494">
    <property type="entry name" value="Trypsin-like serine proteases"/>
    <property type="match status" value="1"/>
</dbReference>
<keyword evidence="2 3" id="KW-0802">TPR repeat</keyword>
<keyword evidence="7" id="KW-1185">Reference proteome</keyword>
<feature type="repeat" description="TPR" evidence="3">
    <location>
        <begin position="514"/>
        <end position="547"/>
    </location>
</feature>
<dbReference type="Pfam" id="PF25063">
    <property type="entry name" value="ARM_TT21_C"/>
    <property type="match status" value="1"/>
</dbReference>
<dbReference type="OrthoDB" id="146908at2"/>
<dbReference type="InterPro" id="IPR050498">
    <property type="entry name" value="Ycf3"/>
</dbReference>
<dbReference type="Pfam" id="PF13432">
    <property type="entry name" value="TPR_16"/>
    <property type="match status" value="1"/>
</dbReference>
<evidence type="ECO:0000256" key="2">
    <source>
        <dbReference type="ARBA" id="ARBA00022803"/>
    </source>
</evidence>
<dbReference type="InterPro" id="IPR056834">
    <property type="entry name" value="ARM_TT21_C"/>
</dbReference>
<evidence type="ECO:0000256" key="4">
    <source>
        <dbReference type="SAM" id="MobiDB-lite"/>
    </source>
</evidence>
<protein>
    <submittedName>
        <fullName evidence="6">Tetratricopeptide repeat protein</fullName>
    </submittedName>
</protein>
<feature type="region of interest" description="Disordered" evidence="4">
    <location>
        <begin position="33"/>
        <end position="74"/>
    </location>
</feature>
<gene>
    <name evidence="6" type="ORF">EI77_00130</name>
</gene>
<evidence type="ECO:0000259" key="5">
    <source>
        <dbReference type="Pfam" id="PF25063"/>
    </source>
</evidence>
<evidence type="ECO:0000256" key="3">
    <source>
        <dbReference type="PROSITE-ProRule" id="PRU00339"/>
    </source>
</evidence>
<dbReference type="PANTHER" id="PTHR44858">
    <property type="entry name" value="TETRATRICOPEPTIDE REPEAT PROTEIN 6"/>
    <property type="match status" value="1"/>
</dbReference>
<evidence type="ECO:0000313" key="7">
    <source>
        <dbReference type="Proteomes" id="UP000295662"/>
    </source>
</evidence>
<dbReference type="InterPro" id="IPR009003">
    <property type="entry name" value="Peptidase_S1_PA"/>
</dbReference>
<comment type="caution">
    <text evidence="6">The sequence shown here is derived from an EMBL/GenBank/DDBJ whole genome shotgun (WGS) entry which is preliminary data.</text>
</comment>
<sequence length="583" mass="63409">MAGMSSSPHRSLENLFSALFLTSVCFTGTLAAQEKDKPQKPPVSDAVLNPLAPRPAEAPPLPVPPELPDSGFPVDVNEYENPLLHFEGAPTDLSLAEELDADLLPPISPYLPGEPAEESPSVTPEQQKLMAMGARVATSVMGVRVWDSFGVLLASGIGSYVTADGIILTDAGLLHPEIAGKADYITLVGADGTSDRVSGFYIVDTVSGVALLQSENMDSIPLDLNPGQDFGQEQRSHVLAMSEKRGLVLAEARVQSDSAITALGWLNVRGDDSPGAVGSPVLDDEGRMTAMIGMQVPLKSWKNYALPVDAAALALRQKRAPLRPLKDLPKKPGVGDVVKDPAFIEAFQTLEQKLFELALRKLIQLTRKYPRSAECWALLGLCATHLGAAPEAVNCQRKAVALDPKAGLYWHQLAFAKLRDTPTTAEQTEEDRDALIQAVQQRPNDQVAWLLLASRHVRDGELTKADDALRRVTLLAPEYAQAHYLQAYVRGRLKDYTGAQTAISQSLKLNSSSSEAWYYQGLLFDKRNDPREAAKAYRNAVRLRPDHPQAWMNLAHAYKKAGLGTEARQAFIEHQKRNKNAGA</sequence>
<organism evidence="6 7">
    <name type="scientific">Prosthecobacter fusiformis</name>
    <dbReference type="NCBI Taxonomy" id="48464"/>
    <lineage>
        <taxon>Bacteria</taxon>
        <taxon>Pseudomonadati</taxon>
        <taxon>Verrucomicrobiota</taxon>
        <taxon>Verrucomicrobiia</taxon>
        <taxon>Verrucomicrobiales</taxon>
        <taxon>Verrucomicrobiaceae</taxon>
        <taxon>Prosthecobacter</taxon>
    </lineage>
</organism>
<dbReference type="PROSITE" id="PS50005">
    <property type="entry name" value="TPR"/>
    <property type="match status" value="2"/>
</dbReference>
<dbReference type="PANTHER" id="PTHR44858:SF1">
    <property type="entry name" value="UDP-N-ACETYLGLUCOSAMINE--PEPTIDE N-ACETYLGLUCOSAMINYLTRANSFERASE SPINDLY-RELATED"/>
    <property type="match status" value="1"/>
</dbReference>
<dbReference type="Gene3D" id="1.25.40.10">
    <property type="entry name" value="Tetratricopeptide repeat domain"/>
    <property type="match status" value="2"/>
</dbReference>